<dbReference type="EMBL" id="BGZK01000255">
    <property type="protein sequence ID" value="GBP32146.1"/>
    <property type="molecule type" value="Genomic_DNA"/>
</dbReference>
<keyword evidence="2" id="KW-1185">Reference proteome</keyword>
<gene>
    <name evidence="1" type="ORF">EVAR_80913_1</name>
</gene>
<organism evidence="1 2">
    <name type="scientific">Eumeta variegata</name>
    <name type="common">Bagworm moth</name>
    <name type="synonym">Eumeta japonica</name>
    <dbReference type="NCBI Taxonomy" id="151549"/>
    <lineage>
        <taxon>Eukaryota</taxon>
        <taxon>Metazoa</taxon>
        <taxon>Ecdysozoa</taxon>
        <taxon>Arthropoda</taxon>
        <taxon>Hexapoda</taxon>
        <taxon>Insecta</taxon>
        <taxon>Pterygota</taxon>
        <taxon>Neoptera</taxon>
        <taxon>Endopterygota</taxon>
        <taxon>Lepidoptera</taxon>
        <taxon>Glossata</taxon>
        <taxon>Ditrysia</taxon>
        <taxon>Tineoidea</taxon>
        <taxon>Psychidae</taxon>
        <taxon>Oiketicinae</taxon>
        <taxon>Eumeta</taxon>
    </lineage>
</organism>
<reference evidence="1 2" key="1">
    <citation type="journal article" date="2019" name="Commun. Biol.">
        <title>The bagworm genome reveals a unique fibroin gene that provides high tensile strength.</title>
        <authorList>
            <person name="Kono N."/>
            <person name="Nakamura H."/>
            <person name="Ohtoshi R."/>
            <person name="Tomita M."/>
            <person name="Numata K."/>
            <person name="Arakawa K."/>
        </authorList>
    </citation>
    <scope>NUCLEOTIDE SEQUENCE [LARGE SCALE GENOMIC DNA]</scope>
</reference>
<sequence length="75" mass="8118">MSSRAHPRTPAPKYSALGPRAARAVVARADVPAHPGASICSPQPSGTPRRFLLRSRDPQSQIARLKKIFFLEISA</sequence>
<proteinExistence type="predicted"/>
<evidence type="ECO:0000313" key="2">
    <source>
        <dbReference type="Proteomes" id="UP000299102"/>
    </source>
</evidence>
<accession>A0A4C1V1G6</accession>
<dbReference type="Proteomes" id="UP000299102">
    <property type="component" value="Unassembled WGS sequence"/>
</dbReference>
<evidence type="ECO:0000313" key="1">
    <source>
        <dbReference type="EMBL" id="GBP32146.1"/>
    </source>
</evidence>
<comment type="caution">
    <text evidence="1">The sequence shown here is derived from an EMBL/GenBank/DDBJ whole genome shotgun (WGS) entry which is preliminary data.</text>
</comment>
<protein>
    <submittedName>
        <fullName evidence="1">Uncharacterized protein</fullName>
    </submittedName>
</protein>
<dbReference type="AlphaFoldDB" id="A0A4C1V1G6"/>
<name>A0A4C1V1G6_EUMVA</name>